<keyword evidence="1" id="KW-0175">Coiled coil</keyword>
<feature type="transmembrane region" description="Helical" evidence="2">
    <location>
        <begin position="53"/>
        <end position="74"/>
    </location>
</feature>
<feature type="coiled-coil region" evidence="1">
    <location>
        <begin position="130"/>
        <end position="164"/>
    </location>
</feature>
<evidence type="ECO:0000256" key="1">
    <source>
        <dbReference type="SAM" id="Coils"/>
    </source>
</evidence>
<keyword evidence="2" id="KW-0472">Membrane</keyword>
<keyword evidence="2" id="KW-0812">Transmembrane</keyword>
<protein>
    <submittedName>
        <fullName evidence="3">Uncharacterized protein</fullName>
    </submittedName>
</protein>
<evidence type="ECO:0000256" key="2">
    <source>
        <dbReference type="SAM" id="Phobius"/>
    </source>
</evidence>
<feature type="transmembrane region" description="Helical" evidence="2">
    <location>
        <begin position="86"/>
        <end position="108"/>
    </location>
</feature>
<proteinExistence type="predicted"/>
<accession>A0A8S5MH64</accession>
<organism evidence="3">
    <name type="scientific">Siphoviridae sp. ct7es18</name>
    <dbReference type="NCBI Taxonomy" id="2826166"/>
    <lineage>
        <taxon>Viruses</taxon>
        <taxon>Duplodnaviria</taxon>
        <taxon>Heunggongvirae</taxon>
        <taxon>Uroviricota</taxon>
        <taxon>Caudoviricetes</taxon>
    </lineage>
</organism>
<evidence type="ECO:0000313" key="3">
    <source>
        <dbReference type="EMBL" id="DAD81560.1"/>
    </source>
</evidence>
<dbReference type="EMBL" id="BK014903">
    <property type="protein sequence ID" value="DAD81560.1"/>
    <property type="molecule type" value="Genomic_DNA"/>
</dbReference>
<name>A0A8S5MH64_9CAUD</name>
<sequence length="185" mass="20761">MSIAGYNVKEFPTDSCHCHDRQAEAQNRNKKFQNIGKHISSCQKGGCLNVKQILKGAGCIVLFIIVFLVSLVALDFITKNLRLIDWHTSFEAMSALGAVLIPLAVVYIETKVERTRTKIESENAHAIEKMQEILKKNEEILSSIKEYEDKYREDIEALSKLRKSGTPLMTGKVNGTTASFDRVSL</sequence>
<keyword evidence="2" id="KW-1133">Transmembrane helix</keyword>
<reference evidence="3" key="1">
    <citation type="journal article" date="2021" name="Proc. Natl. Acad. Sci. U.S.A.">
        <title>A Catalog of Tens of Thousands of Viruses from Human Metagenomes Reveals Hidden Associations with Chronic Diseases.</title>
        <authorList>
            <person name="Tisza M.J."/>
            <person name="Buck C.B."/>
        </authorList>
    </citation>
    <scope>NUCLEOTIDE SEQUENCE</scope>
    <source>
        <strain evidence="3">Ct7es18</strain>
    </source>
</reference>